<proteinExistence type="predicted"/>
<dbReference type="AlphaFoldDB" id="A0A2P5CF21"/>
<sequence>MQTAVGVFGSERGNNPAITNLNSPPFIAVEHCRELSGVKLHEKRRNVSEYLSLFPTIDFSLIESDEDILWKPDIRETKDKILARGLKFLNWLWTRKEKEIAIVTHSIFLFETMKAFGADCHPYVMSEICSKFENCELRSLVIVDKSTLLGSQYFSTTNYPGKTPQGLHLPSVGDEKYPDKVKDVSSETRAEYHVSSRNSIGQKWTLLLSYADA</sequence>
<dbReference type="PANTHER" id="PTHR48100:SF1">
    <property type="entry name" value="HISTIDINE PHOSPHATASE FAMILY PROTEIN-RELATED"/>
    <property type="match status" value="1"/>
</dbReference>
<dbReference type="EMBL" id="JXTB01000138">
    <property type="protein sequence ID" value="PON59632.1"/>
    <property type="molecule type" value="Genomic_DNA"/>
</dbReference>
<keyword evidence="2" id="KW-1185">Reference proteome</keyword>
<protein>
    <submittedName>
        <fullName evidence="1">Histidine phosphatase superfamily</fullName>
    </submittedName>
</protein>
<comment type="caution">
    <text evidence="1">The sequence shown here is derived from an EMBL/GenBank/DDBJ whole genome shotgun (WGS) entry which is preliminary data.</text>
</comment>
<dbReference type="InterPro" id="IPR029033">
    <property type="entry name" value="His_PPase_superfam"/>
</dbReference>
<dbReference type="SUPFAM" id="SSF53254">
    <property type="entry name" value="Phosphoglycerate mutase-like"/>
    <property type="match status" value="1"/>
</dbReference>
<dbReference type="InterPro" id="IPR050275">
    <property type="entry name" value="PGM_Phosphatase"/>
</dbReference>
<dbReference type="GO" id="GO:0016791">
    <property type="term" value="F:phosphatase activity"/>
    <property type="evidence" value="ECO:0007669"/>
    <property type="project" value="TreeGrafter"/>
</dbReference>
<gene>
    <name evidence="1" type="ORF">PanWU01x14_158440</name>
</gene>
<dbReference type="OrthoDB" id="496981at2759"/>
<dbReference type="Gene3D" id="3.40.50.1240">
    <property type="entry name" value="Phosphoglycerate mutase-like"/>
    <property type="match status" value="1"/>
</dbReference>
<dbReference type="Proteomes" id="UP000237105">
    <property type="component" value="Unassembled WGS sequence"/>
</dbReference>
<evidence type="ECO:0000313" key="2">
    <source>
        <dbReference type="Proteomes" id="UP000237105"/>
    </source>
</evidence>
<dbReference type="PANTHER" id="PTHR48100">
    <property type="entry name" value="BROAD-SPECIFICITY PHOSPHATASE YOR283W-RELATED"/>
    <property type="match status" value="1"/>
</dbReference>
<evidence type="ECO:0000313" key="1">
    <source>
        <dbReference type="EMBL" id="PON59632.1"/>
    </source>
</evidence>
<name>A0A2P5CF21_PARAD</name>
<reference evidence="2" key="1">
    <citation type="submission" date="2016-06" db="EMBL/GenBank/DDBJ databases">
        <title>Parallel loss of symbiosis genes in relatives of nitrogen-fixing non-legume Parasponia.</title>
        <authorList>
            <person name="Van Velzen R."/>
            <person name="Holmer R."/>
            <person name="Bu F."/>
            <person name="Rutten L."/>
            <person name="Van Zeijl A."/>
            <person name="Liu W."/>
            <person name="Santuari L."/>
            <person name="Cao Q."/>
            <person name="Sharma T."/>
            <person name="Shen D."/>
            <person name="Roswanjaya Y."/>
            <person name="Wardhani T."/>
            <person name="Kalhor M.S."/>
            <person name="Jansen J."/>
            <person name="Van den Hoogen J."/>
            <person name="Gungor B."/>
            <person name="Hartog M."/>
            <person name="Hontelez J."/>
            <person name="Verver J."/>
            <person name="Yang W.-C."/>
            <person name="Schijlen E."/>
            <person name="Repin R."/>
            <person name="Schilthuizen M."/>
            <person name="Schranz E."/>
            <person name="Heidstra R."/>
            <person name="Miyata K."/>
            <person name="Fedorova E."/>
            <person name="Kohlen W."/>
            <person name="Bisseling T."/>
            <person name="Smit S."/>
            <person name="Geurts R."/>
        </authorList>
    </citation>
    <scope>NUCLEOTIDE SEQUENCE [LARGE SCALE GENOMIC DNA]</scope>
    <source>
        <strain evidence="2">cv. WU1-14</strain>
    </source>
</reference>
<organism evidence="1 2">
    <name type="scientific">Parasponia andersonii</name>
    <name type="common">Sponia andersonii</name>
    <dbReference type="NCBI Taxonomy" id="3476"/>
    <lineage>
        <taxon>Eukaryota</taxon>
        <taxon>Viridiplantae</taxon>
        <taxon>Streptophyta</taxon>
        <taxon>Embryophyta</taxon>
        <taxon>Tracheophyta</taxon>
        <taxon>Spermatophyta</taxon>
        <taxon>Magnoliopsida</taxon>
        <taxon>eudicotyledons</taxon>
        <taxon>Gunneridae</taxon>
        <taxon>Pentapetalae</taxon>
        <taxon>rosids</taxon>
        <taxon>fabids</taxon>
        <taxon>Rosales</taxon>
        <taxon>Cannabaceae</taxon>
        <taxon>Parasponia</taxon>
    </lineage>
</organism>
<dbReference type="GO" id="GO:0005737">
    <property type="term" value="C:cytoplasm"/>
    <property type="evidence" value="ECO:0007669"/>
    <property type="project" value="TreeGrafter"/>
</dbReference>
<accession>A0A2P5CF21</accession>